<evidence type="ECO:0000256" key="6">
    <source>
        <dbReference type="ARBA" id="ARBA00023180"/>
    </source>
</evidence>
<evidence type="ECO:0000256" key="7">
    <source>
        <dbReference type="ARBA" id="ARBA00023461"/>
    </source>
</evidence>
<evidence type="ECO:0000256" key="2">
    <source>
        <dbReference type="ARBA" id="ARBA00022692"/>
    </source>
</evidence>
<evidence type="ECO:0000256" key="8">
    <source>
        <dbReference type="ARBA" id="ARBA00023485"/>
    </source>
</evidence>
<dbReference type="PANTHER" id="PTHR13481">
    <property type="entry name" value="SREBP REGULATING GENE PROTEIN"/>
    <property type="match status" value="1"/>
</dbReference>
<sequence length="201" mass="22510">MFPTRILRKRWVLAVIFLFSLCYFLNSTFNQEVPIGVISDRYGDLPHTTLQLQLRGRGEVAAQSNSSTCKNSRQGHSLVVDNRGFVCPREAVLVNSCCDPENPQSLRYTCEGCRSSTNCCSVYENCVSCCMHPEKEAIVQGVLGKASNTLKLLFRAVNTHYDFCLTKCRTSSESVQHENTYRDPVAKHCFGESPPDLKPSS</sequence>
<evidence type="ECO:0000256" key="3">
    <source>
        <dbReference type="ARBA" id="ARBA00022989"/>
    </source>
</evidence>
<dbReference type="Pfam" id="PF10218">
    <property type="entry name" value="SPRING1"/>
    <property type="match status" value="1"/>
</dbReference>
<dbReference type="GO" id="GO:2000640">
    <property type="term" value="P:positive regulation of SREBP signaling pathway"/>
    <property type="evidence" value="ECO:0007669"/>
    <property type="project" value="InterPro"/>
</dbReference>
<comment type="subcellular location">
    <subcellularLocation>
        <location evidence="1">Golgi apparatus membrane</location>
        <topology evidence="1">Single-pass membrane protein</topology>
    </subcellularLocation>
</comment>
<keyword evidence="5" id="KW-0472">Membrane</keyword>
<dbReference type="PANTHER" id="PTHR13481:SF0">
    <property type="entry name" value="SREBP REGULATING GENE PROTEIN"/>
    <property type="match status" value="1"/>
</dbReference>
<organism evidence="9 10">
    <name type="scientific">Patiria miniata</name>
    <name type="common">Bat star</name>
    <name type="synonym">Asterina miniata</name>
    <dbReference type="NCBI Taxonomy" id="46514"/>
    <lineage>
        <taxon>Eukaryota</taxon>
        <taxon>Metazoa</taxon>
        <taxon>Echinodermata</taxon>
        <taxon>Eleutherozoa</taxon>
        <taxon>Asterozoa</taxon>
        <taxon>Asteroidea</taxon>
        <taxon>Valvatacea</taxon>
        <taxon>Valvatida</taxon>
        <taxon>Asterinidae</taxon>
        <taxon>Patiria</taxon>
    </lineage>
</organism>
<dbReference type="AlphaFoldDB" id="A0A914A6P6"/>
<keyword evidence="3" id="KW-1133">Transmembrane helix</keyword>
<dbReference type="RefSeq" id="XP_038059086.1">
    <property type="nucleotide sequence ID" value="XM_038203158.1"/>
</dbReference>
<keyword evidence="10" id="KW-1185">Reference proteome</keyword>
<comment type="similarity">
    <text evidence="7">Belongs to the SPRING family.</text>
</comment>
<evidence type="ECO:0000256" key="5">
    <source>
        <dbReference type="ARBA" id="ARBA00023136"/>
    </source>
</evidence>
<reference evidence="9" key="1">
    <citation type="submission" date="2022-11" db="UniProtKB">
        <authorList>
            <consortium name="EnsemblMetazoa"/>
        </authorList>
    </citation>
    <scope>IDENTIFICATION</scope>
</reference>
<dbReference type="InterPro" id="IPR019352">
    <property type="entry name" value="SPRING1"/>
</dbReference>
<dbReference type="GeneID" id="119730321"/>
<protein>
    <recommendedName>
        <fullName evidence="8">SREBP regulating gene protein</fullName>
    </recommendedName>
</protein>
<evidence type="ECO:0000313" key="9">
    <source>
        <dbReference type="EnsemblMetazoa" id="XP_038059086.1"/>
    </source>
</evidence>
<name>A0A914A6P6_PATMI</name>
<keyword evidence="6" id="KW-0325">Glycoprotein</keyword>
<dbReference type="CTD" id="79794"/>
<evidence type="ECO:0000313" key="10">
    <source>
        <dbReference type="Proteomes" id="UP000887568"/>
    </source>
</evidence>
<dbReference type="EnsemblMetazoa" id="XM_038203158.1">
    <property type="protein sequence ID" value="XP_038059086.1"/>
    <property type="gene ID" value="LOC119730321"/>
</dbReference>
<accession>A0A914A6P6</accession>
<dbReference type="OrthoDB" id="70142at2759"/>
<dbReference type="OMA" id="CNTTSHC"/>
<proteinExistence type="inferred from homology"/>
<keyword evidence="2" id="KW-0812">Transmembrane</keyword>
<evidence type="ECO:0000256" key="4">
    <source>
        <dbReference type="ARBA" id="ARBA00023034"/>
    </source>
</evidence>
<dbReference type="GO" id="GO:0000139">
    <property type="term" value="C:Golgi membrane"/>
    <property type="evidence" value="ECO:0007669"/>
    <property type="project" value="UniProtKB-SubCell"/>
</dbReference>
<dbReference type="Proteomes" id="UP000887568">
    <property type="component" value="Unplaced"/>
</dbReference>
<evidence type="ECO:0000256" key="1">
    <source>
        <dbReference type="ARBA" id="ARBA00004194"/>
    </source>
</evidence>
<keyword evidence="4" id="KW-0333">Golgi apparatus</keyword>